<keyword evidence="1" id="KW-0175">Coiled coil</keyword>
<evidence type="ECO:0000313" key="2">
    <source>
        <dbReference type="EMBL" id="SBS80240.1"/>
    </source>
</evidence>
<dbReference type="Proteomes" id="UP000078560">
    <property type="component" value="Unassembled WGS sequence"/>
</dbReference>
<dbReference type="EMBL" id="FLQV01000077">
    <property type="protein sequence ID" value="SBS80943.1"/>
    <property type="molecule type" value="Genomic_DNA"/>
</dbReference>
<organism evidence="3 4">
    <name type="scientific">Plasmodium ovale curtisi</name>
    <dbReference type="NCBI Taxonomy" id="864141"/>
    <lineage>
        <taxon>Eukaryota</taxon>
        <taxon>Sar</taxon>
        <taxon>Alveolata</taxon>
        <taxon>Apicomplexa</taxon>
        <taxon>Aconoidasida</taxon>
        <taxon>Haemosporida</taxon>
        <taxon>Plasmodiidae</taxon>
        <taxon>Plasmodium</taxon>
        <taxon>Plasmodium (Plasmodium)</taxon>
    </lineage>
</organism>
<protein>
    <submittedName>
        <fullName evidence="3">Uncharacterized protein</fullName>
    </submittedName>
</protein>
<evidence type="ECO:0000313" key="5">
    <source>
        <dbReference type="Proteomes" id="UP000078560"/>
    </source>
</evidence>
<evidence type="ECO:0000256" key="1">
    <source>
        <dbReference type="SAM" id="Coils"/>
    </source>
</evidence>
<reference evidence="3" key="1">
    <citation type="submission" date="2016-05" db="EMBL/GenBank/DDBJ databases">
        <authorList>
            <person name="Lavstsen T."/>
            <person name="Jespersen J.S."/>
        </authorList>
    </citation>
    <scope>NUCLEOTIDE SEQUENCE [LARGE SCALE GENOMIC DNA]</scope>
</reference>
<proteinExistence type="predicted"/>
<evidence type="ECO:0000313" key="3">
    <source>
        <dbReference type="EMBL" id="SBS80943.1"/>
    </source>
</evidence>
<name>A0A1A8VNQ6_PLAOA</name>
<dbReference type="VEuPathDB" id="PlasmoDB:PocGH01_03017900"/>
<dbReference type="AlphaFoldDB" id="A0A1A8VNQ6"/>
<dbReference type="Proteomes" id="UP000078546">
    <property type="component" value="Unassembled WGS sequence"/>
</dbReference>
<accession>A0A1A8VNQ6</accession>
<gene>
    <name evidence="3" type="ORF">POVCU1_003830</name>
    <name evidence="2" type="ORF">POVCU2_0004360</name>
</gene>
<dbReference type="EMBL" id="FLQU01000055">
    <property type="protein sequence ID" value="SBS80240.1"/>
    <property type="molecule type" value="Genomic_DNA"/>
</dbReference>
<reference evidence="4 5" key="2">
    <citation type="submission" date="2016-05" db="EMBL/GenBank/DDBJ databases">
        <authorList>
            <person name="Naeem Raeece"/>
        </authorList>
    </citation>
    <scope>NUCLEOTIDE SEQUENCE [LARGE SCALE GENOMIC DNA]</scope>
</reference>
<evidence type="ECO:0000313" key="4">
    <source>
        <dbReference type="Proteomes" id="UP000078546"/>
    </source>
</evidence>
<feature type="coiled-coil region" evidence="1">
    <location>
        <begin position="62"/>
        <end position="103"/>
    </location>
</feature>
<feature type="coiled-coil region" evidence="1">
    <location>
        <begin position="167"/>
        <end position="208"/>
    </location>
</feature>
<sequence>MNTSEKRKMRLNMWENEIISKIESINLKEVKEASASMNNYTNFISLKLKKSREGIIYSIHRKKHLEDVTKKLNKELSEGNKELRKLEKGIKKLDKDNSNVQNNIITEMNKNNAYKSRLFILKKNKIRITKAQDIIDKDINYMQTRINMMKENVDENSKKYYKLVHNNDKMHKEMERFKKDRKNLQLHLKNTKRNHQVLKNKMQNFVLNLKNSKTKGEDNNL</sequence>